<protein>
    <submittedName>
        <fullName evidence="1">Uncharacterized protein</fullName>
    </submittedName>
</protein>
<gene>
    <name evidence="1" type="ORF">SAMN05421796_101779</name>
</gene>
<accession>A0A1N7KRU3</accession>
<reference evidence="2" key="1">
    <citation type="submission" date="2017-01" db="EMBL/GenBank/DDBJ databases">
        <authorList>
            <person name="Varghese N."/>
            <person name="Submissions S."/>
        </authorList>
    </citation>
    <scope>NUCLEOTIDE SEQUENCE [LARGE SCALE GENOMIC DNA]</scope>
    <source>
        <strain evidence="2">DSM 21068</strain>
    </source>
</reference>
<evidence type="ECO:0000313" key="1">
    <source>
        <dbReference type="EMBL" id="SIS64328.1"/>
    </source>
</evidence>
<dbReference type="AlphaFoldDB" id="A0A1N7KRU3"/>
<proteinExistence type="predicted"/>
<evidence type="ECO:0000313" key="2">
    <source>
        <dbReference type="Proteomes" id="UP000186246"/>
    </source>
</evidence>
<sequence length="46" mass="5502">MYKAIIMNFESCGISLSFINIIAESEKLMSRKIKKNIYYEKFKETF</sequence>
<organism evidence="1 2">
    <name type="scientific">Chryseobacterium piscicola</name>
    <dbReference type="NCBI Taxonomy" id="551459"/>
    <lineage>
        <taxon>Bacteria</taxon>
        <taxon>Pseudomonadati</taxon>
        <taxon>Bacteroidota</taxon>
        <taxon>Flavobacteriia</taxon>
        <taxon>Flavobacteriales</taxon>
        <taxon>Weeksellaceae</taxon>
        <taxon>Chryseobacterium group</taxon>
        <taxon>Chryseobacterium</taxon>
    </lineage>
</organism>
<dbReference type="EMBL" id="FTOJ01000001">
    <property type="protein sequence ID" value="SIS64328.1"/>
    <property type="molecule type" value="Genomic_DNA"/>
</dbReference>
<dbReference type="Proteomes" id="UP000186246">
    <property type="component" value="Unassembled WGS sequence"/>
</dbReference>
<name>A0A1N7KRU3_9FLAO</name>
<dbReference type="STRING" id="551459.SAMN05421796_101779"/>